<proteinExistence type="predicted"/>
<gene>
    <name evidence="2" type="ORF">ZEAMMB73_Zm00001d041271</name>
</gene>
<dbReference type="InParanoid" id="A0A1D6MVC9"/>
<feature type="compositionally biased region" description="Polar residues" evidence="1">
    <location>
        <begin position="99"/>
        <end position="114"/>
    </location>
</feature>
<name>A0A1D6MVC9_MAIZE</name>
<dbReference type="EMBL" id="CM007649">
    <property type="protein sequence ID" value="ONM32772.1"/>
    <property type="molecule type" value="Genomic_DNA"/>
</dbReference>
<evidence type="ECO:0000313" key="2">
    <source>
        <dbReference type="EMBL" id="ONM32772.1"/>
    </source>
</evidence>
<dbReference type="AlphaFoldDB" id="A0A1D6MVC9"/>
<dbReference type="PaxDb" id="4577-GRMZM2G370529_P01"/>
<sequence length="210" mass="23052">MLLFEDGSNAHAYEKVDVKCEHDLRPRRGSPPDTASTWAVISFATTLVKACVRYYIGGFVASQSFSFSIRKRRCLQGGRDYDAQGNRQQDSHVAKGVCSHNSTDVADKPTQGTRGSKRVVAPDVHGQQIRFTRQRSAAINQQSSLSLTTTTHTGSRATTNQESLQNLTAPTQFTSSVATEQDYTQVMTDVAQPSSPIQDEVNDHITDEGK</sequence>
<reference evidence="2" key="1">
    <citation type="submission" date="2015-12" db="EMBL/GenBank/DDBJ databases">
        <title>Update maize B73 reference genome by single molecule sequencing technologies.</title>
        <authorList>
            <consortium name="Maize Genome Sequencing Project"/>
            <person name="Ware D."/>
        </authorList>
    </citation>
    <scope>NUCLEOTIDE SEQUENCE [LARGE SCALE GENOMIC DNA]</scope>
    <source>
        <tissue evidence="2">Seedling</tissue>
    </source>
</reference>
<feature type="compositionally biased region" description="Low complexity" evidence="1">
    <location>
        <begin position="143"/>
        <end position="159"/>
    </location>
</feature>
<organism evidence="2">
    <name type="scientific">Zea mays</name>
    <name type="common">Maize</name>
    <dbReference type="NCBI Taxonomy" id="4577"/>
    <lineage>
        <taxon>Eukaryota</taxon>
        <taxon>Viridiplantae</taxon>
        <taxon>Streptophyta</taxon>
        <taxon>Embryophyta</taxon>
        <taxon>Tracheophyta</taxon>
        <taxon>Spermatophyta</taxon>
        <taxon>Magnoliopsida</taxon>
        <taxon>Liliopsida</taxon>
        <taxon>Poales</taxon>
        <taxon>Poaceae</taxon>
        <taxon>PACMAD clade</taxon>
        <taxon>Panicoideae</taxon>
        <taxon>Andropogonodae</taxon>
        <taxon>Andropogoneae</taxon>
        <taxon>Tripsacinae</taxon>
        <taxon>Zea</taxon>
    </lineage>
</organism>
<feature type="region of interest" description="Disordered" evidence="1">
    <location>
        <begin position="81"/>
        <end position="119"/>
    </location>
</feature>
<feature type="region of interest" description="Disordered" evidence="1">
    <location>
        <begin position="189"/>
        <end position="210"/>
    </location>
</feature>
<feature type="region of interest" description="Disordered" evidence="1">
    <location>
        <begin position="135"/>
        <end position="164"/>
    </location>
</feature>
<evidence type="ECO:0000256" key="1">
    <source>
        <dbReference type="SAM" id="MobiDB-lite"/>
    </source>
</evidence>
<protein>
    <submittedName>
        <fullName evidence="2">Uncharacterized protein</fullName>
    </submittedName>
</protein>
<accession>A0A1D6MVC9</accession>
<dbReference type="ExpressionAtlas" id="A0A1D6MVC9">
    <property type="expression patterns" value="baseline"/>
</dbReference>
<feature type="compositionally biased region" description="Basic and acidic residues" evidence="1">
    <location>
        <begin position="201"/>
        <end position="210"/>
    </location>
</feature>